<accession>A0A835YP70</accession>
<evidence type="ECO:0000259" key="4">
    <source>
        <dbReference type="PROSITE" id="PS50222"/>
    </source>
</evidence>
<keyword evidence="1" id="KW-0479">Metal-binding</keyword>
<dbReference type="GO" id="GO:0019888">
    <property type="term" value="F:protein phosphatase regulator activity"/>
    <property type="evidence" value="ECO:0007669"/>
    <property type="project" value="TreeGrafter"/>
</dbReference>
<feature type="compositionally biased region" description="Basic and acidic residues" evidence="3">
    <location>
        <begin position="124"/>
        <end position="135"/>
    </location>
</feature>
<dbReference type="PROSITE" id="PS50222">
    <property type="entry name" value="EF_HAND_2"/>
    <property type="match status" value="1"/>
</dbReference>
<dbReference type="InterPro" id="IPR041534">
    <property type="entry name" value="EF-hand_13"/>
</dbReference>
<dbReference type="InterPro" id="IPR018247">
    <property type="entry name" value="EF_Hand_1_Ca_BS"/>
</dbReference>
<dbReference type="Pfam" id="PF17958">
    <property type="entry name" value="EF-hand_13"/>
    <property type="match status" value="1"/>
</dbReference>
<keyword evidence="2" id="KW-0106">Calcium</keyword>
<dbReference type="FunFam" id="1.10.238.220:FF:000003">
    <property type="entry name" value="Phosphoprotein phosphatase 2A regulatory subunit"/>
    <property type="match status" value="1"/>
</dbReference>
<dbReference type="Pfam" id="PF13202">
    <property type="entry name" value="EF-hand_5"/>
    <property type="match status" value="1"/>
</dbReference>
<dbReference type="InterPro" id="IPR002048">
    <property type="entry name" value="EF_hand_dom"/>
</dbReference>
<dbReference type="EMBL" id="JAFCMP010000525">
    <property type="protein sequence ID" value="KAG5177457.1"/>
    <property type="molecule type" value="Genomic_DNA"/>
</dbReference>
<feature type="compositionally biased region" description="Gly residues" evidence="3">
    <location>
        <begin position="114"/>
        <end position="123"/>
    </location>
</feature>
<keyword evidence="6" id="KW-1185">Reference proteome</keyword>
<sequence length="628" mass="70162">MATSVDLGLNAYDGARMKMDELFVLWLGQKGTGKMIRNLLEAAAAGKPIERPASTGLLAALSSPSSSSSLSPGGSGQLKSPAHGHNLHGYAQPPPRSPSSSKHAGAAWSPKSGGRAGAGGGGRSVERYLSPEKRSSRTPSDEEPQQSGSSGRQGAQAAAAPSPKQRALVPPFYFPGEGGRGRGRALESGAFDNRREDVLEVFNRHPRGISVDDFVPVTKTLCGFPSFFNAVLFRRIVAAFGDGGGGGGGGAAAEDMSLGSGGGDGARITLAQFTAFWREEIEPYDLVERFFRIVKQPDKDFIGRDDFTPFIAELLMYHPGLEFLENHPDFHPKYSATVTARIFYAVNTAGNGRITQRELRRSNLVAMFNVVDEEEDINKVTQFFSYEHFYVLFCRFYELDSDRDNRLSRENLLKYGDHALSSAIVDRIFEVGPRPFEPEADAPPDWRDWMSYQDYVYFMLSEEDRGNERSIRYWFTCVDLDGDGRIGHVEMRYFYDVQMHRMESLGHEVVAYADMVCQIWDMLQVGDRPYVTLEDFLRPDVLKVGGVFFDCLFNLSKFIAFEQRDPFSERQKRADPFDADWDRFAFHDYNRLAAEDEREGTDAEGVDLDAADEWVMDEDRHITVEAPF</sequence>
<dbReference type="Proteomes" id="UP000664859">
    <property type="component" value="Unassembled WGS sequence"/>
</dbReference>
<dbReference type="CDD" id="cd21504">
    <property type="entry name" value="PPP2R3A_B-like"/>
    <property type="match status" value="1"/>
</dbReference>
<dbReference type="InterPro" id="IPR011992">
    <property type="entry name" value="EF-hand-dom_pair"/>
</dbReference>
<feature type="region of interest" description="Disordered" evidence="3">
    <location>
        <begin position="60"/>
        <end position="181"/>
    </location>
</feature>
<dbReference type="PANTHER" id="PTHR14095">
    <property type="entry name" value="PHOSPHATASE 2A REGULATORY SUBUNIT-RELATED"/>
    <property type="match status" value="1"/>
</dbReference>
<dbReference type="FunFam" id="1.10.238.10:FF:000025">
    <property type="entry name" value="serine/threonine-protein phosphatase 2A regulatory subunit B'' subunit alpha"/>
    <property type="match status" value="1"/>
</dbReference>
<dbReference type="Gene3D" id="1.10.238.230">
    <property type="match status" value="1"/>
</dbReference>
<organism evidence="5 6">
    <name type="scientific">Tribonema minus</name>
    <dbReference type="NCBI Taxonomy" id="303371"/>
    <lineage>
        <taxon>Eukaryota</taxon>
        <taxon>Sar</taxon>
        <taxon>Stramenopiles</taxon>
        <taxon>Ochrophyta</taxon>
        <taxon>PX clade</taxon>
        <taxon>Xanthophyceae</taxon>
        <taxon>Tribonematales</taxon>
        <taxon>Tribonemataceae</taxon>
        <taxon>Tribonema</taxon>
    </lineage>
</organism>
<evidence type="ECO:0000313" key="5">
    <source>
        <dbReference type="EMBL" id="KAG5177457.1"/>
    </source>
</evidence>
<dbReference type="PANTHER" id="PTHR14095:SF0">
    <property type="entry name" value="MIP22305P"/>
    <property type="match status" value="1"/>
</dbReference>
<feature type="compositionally biased region" description="Low complexity" evidence="3">
    <location>
        <begin position="145"/>
        <end position="167"/>
    </location>
</feature>
<evidence type="ECO:0000313" key="6">
    <source>
        <dbReference type="Proteomes" id="UP000664859"/>
    </source>
</evidence>
<evidence type="ECO:0000256" key="1">
    <source>
        <dbReference type="ARBA" id="ARBA00022723"/>
    </source>
</evidence>
<gene>
    <name evidence="5" type="ORF">JKP88DRAFT_269157</name>
</gene>
<reference evidence="5" key="1">
    <citation type="submission" date="2021-02" db="EMBL/GenBank/DDBJ databases">
        <title>First Annotated Genome of the Yellow-green Alga Tribonema minus.</title>
        <authorList>
            <person name="Mahan K.M."/>
        </authorList>
    </citation>
    <scope>NUCLEOTIDE SEQUENCE</scope>
    <source>
        <strain evidence="5">UTEX B ZZ1240</strain>
    </source>
</reference>
<proteinExistence type="predicted"/>
<comment type="caution">
    <text evidence="5">The sequence shown here is derived from an EMBL/GenBank/DDBJ whole genome shotgun (WGS) entry which is preliminary data.</text>
</comment>
<dbReference type="AlphaFoldDB" id="A0A835YP70"/>
<protein>
    <recommendedName>
        <fullName evidence="4">EF-hand domain-containing protein</fullName>
    </recommendedName>
</protein>
<dbReference type="OrthoDB" id="5586at2759"/>
<dbReference type="Gene3D" id="1.10.238.220">
    <property type="match status" value="1"/>
</dbReference>
<name>A0A835YP70_9STRA</name>
<feature type="compositionally biased region" description="Low complexity" evidence="3">
    <location>
        <begin position="60"/>
        <end position="72"/>
    </location>
</feature>
<feature type="domain" description="EF-hand" evidence="4">
    <location>
        <begin position="466"/>
        <end position="501"/>
    </location>
</feature>
<evidence type="ECO:0000256" key="2">
    <source>
        <dbReference type="ARBA" id="ARBA00022837"/>
    </source>
</evidence>
<dbReference type="PROSITE" id="PS00018">
    <property type="entry name" value="EF_HAND_1"/>
    <property type="match status" value="1"/>
</dbReference>
<dbReference type="GO" id="GO:0005509">
    <property type="term" value="F:calcium ion binding"/>
    <property type="evidence" value="ECO:0007669"/>
    <property type="project" value="InterPro"/>
</dbReference>
<dbReference type="GO" id="GO:0000159">
    <property type="term" value="C:protein phosphatase type 2A complex"/>
    <property type="evidence" value="ECO:0007669"/>
    <property type="project" value="TreeGrafter"/>
</dbReference>
<dbReference type="SUPFAM" id="SSF47473">
    <property type="entry name" value="EF-hand"/>
    <property type="match status" value="2"/>
</dbReference>
<dbReference type="Gene3D" id="1.10.238.10">
    <property type="entry name" value="EF-hand"/>
    <property type="match status" value="1"/>
</dbReference>
<evidence type="ECO:0000256" key="3">
    <source>
        <dbReference type="SAM" id="MobiDB-lite"/>
    </source>
</evidence>